<keyword evidence="1" id="KW-0677">Repeat</keyword>
<organism evidence="4 5">
    <name type="scientific">Oreochromis aureus</name>
    <name type="common">Israeli tilapia</name>
    <name type="synonym">Chromis aureus</name>
    <dbReference type="NCBI Taxonomy" id="47969"/>
    <lineage>
        <taxon>Eukaryota</taxon>
        <taxon>Metazoa</taxon>
        <taxon>Chordata</taxon>
        <taxon>Craniata</taxon>
        <taxon>Vertebrata</taxon>
        <taxon>Euteleostomi</taxon>
        <taxon>Actinopterygii</taxon>
        <taxon>Neopterygii</taxon>
        <taxon>Teleostei</taxon>
        <taxon>Neoteleostei</taxon>
        <taxon>Acanthomorphata</taxon>
        <taxon>Ovalentaria</taxon>
        <taxon>Cichlomorphae</taxon>
        <taxon>Cichliformes</taxon>
        <taxon>Cichlidae</taxon>
        <taxon>African cichlids</taxon>
        <taxon>Pseudocrenilabrinae</taxon>
        <taxon>Oreochromini</taxon>
        <taxon>Oreochromis</taxon>
    </lineage>
</organism>
<evidence type="ECO:0000256" key="2">
    <source>
        <dbReference type="ARBA" id="ARBA00023043"/>
    </source>
</evidence>
<gene>
    <name evidence="4" type="primary">MPHOSPH8</name>
</gene>
<sequence>MSVSRPVQSYGFSLDTEEREEESVAKSKPGDDTRERRDKTDEPQRQSWERRTPSDDRRKKREDSEPRLFMACDDTQNPPEGTDKSGMFLIVKSQLLLCVVCFTDKGQATLSLGMDLNLDWMTLDDFQKHLNGEDEILSGPPLSPNDLRDAVKSGDYMAVKLALNSKEDYNLDQEDGSCMTLTMLAAIGGQDDILRLLIKKGVRVNKRQKNGTTALMHAAEKHSNNLTFGDVVGESIVGNTDQFYYQIHLVTQHVKTNLCCRLSSVAEDTIRAYFESRLVLLEPVFPLACHRLCEGPDFSMDFTFKSQPQPEGSGILLFIFHANFLNEITARLCGPCSVHAVVLNDKFQLPIFLDSHFIYSFSPNPGVNKLFIRLAEAPAAKLLLTSILMIYHICYRIS</sequence>
<keyword evidence="5" id="KW-1185">Reference proteome</keyword>
<dbReference type="Proteomes" id="UP000472276">
    <property type="component" value="Unassembled WGS sequence"/>
</dbReference>
<evidence type="ECO:0000256" key="3">
    <source>
        <dbReference type="SAM" id="MobiDB-lite"/>
    </source>
</evidence>
<dbReference type="PANTHER" id="PTHR24166:SF47">
    <property type="entry name" value="M-PHASE PHOSPHOPROTEIN 8"/>
    <property type="match status" value="1"/>
</dbReference>
<evidence type="ECO:0000313" key="4">
    <source>
        <dbReference type="Ensembl" id="ENSOABP00000015186.2"/>
    </source>
</evidence>
<feature type="region of interest" description="Disordered" evidence="3">
    <location>
        <begin position="1"/>
        <end position="80"/>
    </location>
</feature>
<accession>A0A668SL54</accession>
<dbReference type="InterPro" id="IPR050889">
    <property type="entry name" value="Dendritic_Spine_Reg/Scaffold"/>
</dbReference>
<dbReference type="InterPro" id="IPR036770">
    <property type="entry name" value="Ankyrin_rpt-contain_sf"/>
</dbReference>
<dbReference type="InterPro" id="IPR002110">
    <property type="entry name" value="Ankyrin_rpt"/>
</dbReference>
<dbReference type="AlphaFoldDB" id="A0A668SL54"/>
<keyword evidence="2" id="KW-0040">ANK repeat</keyword>
<protein>
    <recommendedName>
        <fullName evidence="6">M-phase phosphoprotein 8</fullName>
    </recommendedName>
</protein>
<reference evidence="4" key="2">
    <citation type="submission" date="2025-09" db="UniProtKB">
        <authorList>
            <consortium name="Ensembl"/>
        </authorList>
    </citation>
    <scope>IDENTIFICATION</scope>
</reference>
<feature type="compositionally biased region" description="Basic and acidic residues" evidence="3">
    <location>
        <begin position="22"/>
        <end position="66"/>
    </location>
</feature>
<proteinExistence type="predicted"/>
<dbReference type="Ensembl" id="ENSOABT00000015665.2">
    <property type="protein sequence ID" value="ENSOABP00000015186.2"/>
    <property type="gene ID" value="ENSOABG00000007604.2"/>
</dbReference>
<dbReference type="PANTHER" id="PTHR24166">
    <property type="entry name" value="ROLLING PEBBLES, ISOFORM B"/>
    <property type="match status" value="1"/>
</dbReference>
<dbReference type="Gene3D" id="1.25.40.20">
    <property type="entry name" value="Ankyrin repeat-containing domain"/>
    <property type="match status" value="1"/>
</dbReference>
<evidence type="ECO:0000313" key="5">
    <source>
        <dbReference type="Proteomes" id="UP000472276"/>
    </source>
</evidence>
<evidence type="ECO:0008006" key="6">
    <source>
        <dbReference type="Google" id="ProtNLM"/>
    </source>
</evidence>
<name>A0A668SL54_OREAU</name>
<evidence type="ECO:0000256" key="1">
    <source>
        <dbReference type="ARBA" id="ARBA00022737"/>
    </source>
</evidence>
<dbReference type="SUPFAM" id="SSF48403">
    <property type="entry name" value="Ankyrin repeat"/>
    <property type="match status" value="1"/>
</dbReference>
<dbReference type="Pfam" id="PF12796">
    <property type="entry name" value="Ank_2"/>
    <property type="match status" value="1"/>
</dbReference>
<reference evidence="4" key="1">
    <citation type="submission" date="2025-08" db="UniProtKB">
        <authorList>
            <consortium name="Ensembl"/>
        </authorList>
    </citation>
    <scope>IDENTIFICATION</scope>
</reference>
<feature type="compositionally biased region" description="Polar residues" evidence="3">
    <location>
        <begin position="1"/>
        <end position="11"/>
    </location>
</feature>